<keyword evidence="3" id="KW-1185">Reference proteome</keyword>
<dbReference type="EMBL" id="JACHJT010000001">
    <property type="protein sequence ID" value="MBB4934501.1"/>
    <property type="molecule type" value="Genomic_DNA"/>
</dbReference>
<dbReference type="RefSeq" id="WP_184582620.1">
    <property type="nucleotide sequence ID" value="NZ_JACHJT010000001.1"/>
</dbReference>
<sequence length="221" mass="23243">MRLTIFAATGGIGRHILGQALAAGHNVTAAVRDPGKLPDEARGVAVDLTDPDPAAMRDAVAGADAVLSGLGPRSVSDAGITSRGTRTIVRAMRDADVARLIAVSAAPVGTVPSPGRPNPPARDPGDDVLMGYVLGPVLKAILRKHYADLAEMEDALRESELDWTSVRPPRLTDKPLTGTYRTAPERNLPRGYSVPRADVAHFMLSALHQPETVRRAVGVAS</sequence>
<evidence type="ECO:0000313" key="3">
    <source>
        <dbReference type="Proteomes" id="UP000523007"/>
    </source>
</evidence>
<dbReference type="AlphaFoldDB" id="A0A7W7W581"/>
<dbReference type="Gene3D" id="3.40.50.720">
    <property type="entry name" value="NAD(P)-binding Rossmann-like Domain"/>
    <property type="match status" value="1"/>
</dbReference>
<evidence type="ECO:0000259" key="1">
    <source>
        <dbReference type="Pfam" id="PF13460"/>
    </source>
</evidence>
<feature type="domain" description="NAD(P)-binding" evidence="1">
    <location>
        <begin position="8"/>
        <end position="210"/>
    </location>
</feature>
<dbReference type="InterPro" id="IPR036291">
    <property type="entry name" value="NAD(P)-bd_dom_sf"/>
</dbReference>
<evidence type="ECO:0000313" key="2">
    <source>
        <dbReference type="EMBL" id="MBB4934501.1"/>
    </source>
</evidence>
<dbReference type="InterPro" id="IPR051606">
    <property type="entry name" value="Polyketide_Oxido-like"/>
</dbReference>
<organism evidence="2 3">
    <name type="scientific">Lipingzhangella halophila</name>
    <dbReference type="NCBI Taxonomy" id="1783352"/>
    <lineage>
        <taxon>Bacteria</taxon>
        <taxon>Bacillati</taxon>
        <taxon>Actinomycetota</taxon>
        <taxon>Actinomycetes</taxon>
        <taxon>Streptosporangiales</taxon>
        <taxon>Nocardiopsidaceae</taxon>
        <taxon>Lipingzhangella</taxon>
    </lineage>
</organism>
<proteinExistence type="predicted"/>
<dbReference type="PANTHER" id="PTHR43355">
    <property type="entry name" value="FLAVIN REDUCTASE (NADPH)"/>
    <property type="match status" value="1"/>
</dbReference>
<protein>
    <submittedName>
        <fullName evidence="2">Putative NADH-flavin reductase</fullName>
    </submittedName>
</protein>
<accession>A0A7W7W581</accession>
<dbReference type="Proteomes" id="UP000523007">
    <property type="component" value="Unassembled WGS sequence"/>
</dbReference>
<gene>
    <name evidence="2" type="ORF">F4561_005321</name>
</gene>
<comment type="caution">
    <text evidence="2">The sequence shown here is derived from an EMBL/GenBank/DDBJ whole genome shotgun (WGS) entry which is preliminary data.</text>
</comment>
<dbReference type="InterPro" id="IPR016040">
    <property type="entry name" value="NAD(P)-bd_dom"/>
</dbReference>
<dbReference type="GO" id="GO:0042602">
    <property type="term" value="F:riboflavin reductase (NADPH) activity"/>
    <property type="evidence" value="ECO:0007669"/>
    <property type="project" value="TreeGrafter"/>
</dbReference>
<dbReference type="GO" id="GO:0004074">
    <property type="term" value="F:biliverdin reductase [NAD(P)H] activity"/>
    <property type="evidence" value="ECO:0007669"/>
    <property type="project" value="TreeGrafter"/>
</dbReference>
<dbReference type="PANTHER" id="PTHR43355:SF2">
    <property type="entry name" value="FLAVIN REDUCTASE (NADPH)"/>
    <property type="match status" value="1"/>
</dbReference>
<dbReference type="Pfam" id="PF13460">
    <property type="entry name" value="NAD_binding_10"/>
    <property type="match status" value="1"/>
</dbReference>
<dbReference type="SUPFAM" id="SSF51735">
    <property type="entry name" value="NAD(P)-binding Rossmann-fold domains"/>
    <property type="match status" value="1"/>
</dbReference>
<name>A0A7W7W581_9ACTN</name>
<reference evidence="2 3" key="1">
    <citation type="submission" date="2020-08" db="EMBL/GenBank/DDBJ databases">
        <title>Sequencing the genomes of 1000 actinobacteria strains.</title>
        <authorList>
            <person name="Klenk H.-P."/>
        </authorList>
    </citation>
    <scope>NUCLEOTIDE SEQUENCE [LARGE SCALE GENOMIC DNA]</scope>
    <source>
        <strain evidence="2 3">DSM 102030</strain>
    </source>
</reference>